<dbReference type="Gene3D" id="1.20.1280.50">
    <property type="match status" value="1"/>
</dbReference>
<dbReference type="InterPro" id="IPR001810">
    <property type="entry name" value="F-box_dom"/>
</dbReference>
<dbReference type="EMBL" id="CAJVQB010036322">
    <property type="protein sequence ID" value="CAG8823748.1"/>
    <property type="molecule type" value="Genomic_DNA"/>
</dbReference>
<evidence type="ECO:0000259" key="1">
    <source>
        <dbReference type="PROSITE" id="PS50181"/>
    </source>
</evidence>
<dbReference type="Proteomes" id="UP000789901">
    <property type="component" value="Unassembled WGS sequence"/>
</dbReference>
<sequence>MVHIDKLPFEILALIFQFVELNTTLSNNDFYQLKFVSKKWKDIYHYIFKIHRSKLFKAKYILAKRRDKCSHDPPRRYPFQINEKIDQIKVDFGLGGKIIYKIKENIVSKEPCWIFDTFQLVSFEEYDKFDKSECINCEEMTYCCNYFEYNISDEMCEFDCSPKNIYNFDASYYREYYMLRLYTIKIDGEKSIVNIKIDNLFFDIKLKNLMENTIESYVEEFNPDSYEILKY</sequence>
<keyword evidence="3" id="KW-1185">Reference proteome</keyword>
<gene>
    <name evidence="2" type="ORF">GMARGA_LOCUS28415</name>
</gene>
<comment type="caution">
    <text evidence="2">The sequence shown here is derived from an EMBL/GenBank/DDBJ whole genome shotgun (WGS) entry which is preliminary data.</text>
</comment>
<evidence type="ECO:0000313" key="2">
    <source>
        <dbReference type="EMBL" id="CAG8823748.1"/>
    </source>
</evidence>
<feature type="domain" description="F-box" evidence="1">
    <location>
        <begin position="1"/>
        <end position="59"/>
    </location>
</feature>
<protein>
    <submittedName>
        <fullName evidence="2">26799_t:CDS:1</fullName>
    </submittedName>
</protein>
<evidence type="ECO:0000313" key="3">
    <source>
        <dbReference type="Proteomes" id="UP000789901"/>
    </source>
</evidence>
<proteinExistence type="predicted"/>
<dbReference type="CDD" id="cd09917">
    <property type="entry name" value="F-box_SF"/>
    <property type="match status" value="1"/>
</dbReference>
<organism evidence="2 3">
    <name type="scientific">Gigaspora margarita</name>
    <dbReference type="NCBI Taxonomy" id="4874"/>
    <lineage>
        <taxon>Eukaryota</taxon>
        <taxon>Fungi</taxon>
        <taxon>Fungi incertae sedis</taxon>
        <taxon>Mucoromycota</taxon>
        <taxon>Glomeromycotina</taxon>
        <taxon>Glomeromycetes</taxon>
        <taxon>Diversisporales</taxon>
        <taxon>Gigasporaceae</taxon>
        <taxon>Gigaspora</taxon>
    </lineage>
</organism>
<name>A0ABN7WBZ4_GIGMA</name>
<reference evidence="2 3" key="1">
    <citation type="submission" date="2021-06" db="EMBL/GenBank/DDBJ databases">
        <authorList>
            <person name="Kallberg Y."/>
            <person name="Tangrot J."/>
            <person name="Rosling A."/>
        </authorList>
    </citation>
    <scope>NUCLEOTIDE SEQUENCE [LARGE SCALE GENOMIC DNA]</scope>
    <source>
        <strain evidence="2 3">120-4 pot B 10/14</strain>
    </source>
</reference>
<dbReference type="PROSITE" id="PS50181">
    <property type="entry name" value="FBOX"/>
    <property type="match status" value="1"/>
</dbReference>
<accession>A0ABN7WBZ4</accession>